<dbReference type="PANTHER" id="PTHR30055:SF234">
    <property type="entry name" value="HTH-TYPE TRANSCRIPTIONAL REGULATOR BETI"/>
    <property type="match status" value="1"/>
</dbReference>
<dbReference type="Pfam" id="PF00440">
    <property type="entry name" value="TetR_N"/>
    <property type="match status" value="1"/>
</dbReference>
<feature type="region of interest" description="Disordered" evidence="5">
    <location>
        <begin position="1"/>
        <end position="21"/>
    </location>
</feature>
<dbReference type="Pfam" id="PF17932">
    <property type="entry name" value="TetR_C_24"/>
    <property type="match status" value="1"/>
</dbReference>
<evidence type="ECO:0000259" key="6">
    <source>
        <dbReference type="PROSITE" id="PS50977"/>
    </source>
</evidence>
<evidence type="ECO:0000256" key="5">
    <source>
        <dbReference type="SAM" id="MobiDB-lite"/>
    </source>
</evidence>
<dbReference type="Gene3D" id="1.10.357.10">
    <property type="entry name" value="Tetracycline Repressor, domain 2"/>
    <property type="match status" value="1"/>
</dbReference>
<reference evidence="7 8" key="1">
    <citation type="submission" date="2019-09" db="EMBL/GenBank/DDBJ databases">
        <title>Nocardioides panacisoli sp. nov., isolated from the soil of a ginseng field.</title>
        <authorList>
            <person name="Cho C."/>
        </authorList>
    </citation>
    <scope>NUCLEOTIDE SEQUENCE [LARGE SCALE GENOMIC DNA]</scope>
    <source>
        <strain evidence="7 8">BN130099</strain>
    </source>
</reference>
<dbReference type="SUPFAM" id="SSF48498">
    <property type="entry name" value="Tetracyclin repressor-like, C-terminal domain"/>
    <property type="match status" value="1"/>
</dbReference>
<evidence type="ECO:0000256" key="1">
    <source>
        <dbReference type="ARBA" id="ARBA00023015"/>
    </source>
</evidence>
<dbReference type="PROSITE" id="PS50977">
    <property type="entry name" value="HTH_TETR_2"/>
    <property type="match status" value="1"/>
</dbReference>
<keyword evidence="2 4" id="KW-0238">DNA-binding</keyword>
<dbReference type="SUPFAM" id="SSF46689">
    <property type="entry name" value="Homeodomain-like"/>
    <property type="match status" value="1"/>
</dbReference>
<dbReference type="Proteomes" id="UP000325003">
    <property type="component" value="Unassembled WGS sequence"/>
</dbReference>
<evidence type="ECO:0000256" key="4">
    <source>
        <dbReference type="PROSITE-ProRule" id="PRU00335"/>
    </source>
</evidence>
<dbReference type="PANTHER" id="PTHR30055">
    <property type="entry name" value="HTH-TYPE TRANSCRIPTIONAL REGULATOR RUTR"/>
    <property type="match status" value="1"/>
</dbReference>
<organism evidence="7 8">
    <name type="scientific">Nocardioides humilatus</name>
    <dbReference type="NCBI Taxonomy" id="2607660"/>
    <lineage>
        <taxon>Bacteria</taxon>
        <taxon>Bacillati</taxon>
        <taxon>Actinomycetota</taxon>
        <taxon>Actinomycetes</taxon>
        <taxon>Propionibacteriales</taxon>
        <taxon>Nocardioidaceae</taxon>
        <taxon>Nocardioides</taxon>
    </lineage>
</organism>
<evidence type="ECO:0000256" key="2">
    <source>
        <dbReference type="ARBA" id="ARBA00023125"/>
    </source>
</evidence>
<evidence type="ECO:0000313" key="7">
    <source>
        <dbReference type="EMBL" id="KAA1421881.1"/>
    </source>
</evidence>
<dbReference type="InterPro" id="IPR041490">
    <property type="entry name" value="KstR2_TetR_C"/>
</dbReference>
<feature type="DNA-binding region" description="H-T-H motif" evidence="4">
    <location>
        <begin position="43"/>
        <end position="62"/>
    </location>
</feature>
<dbReference type="Gene3D" id="1.10.10.60">
    <property type="entry name" value="Homeodomain-like"/>
    <property type="match status" value="1"/>
</dbReference>
<dbReference type="GO" id="GO:0000976">
    <property type="term" value="F:transcription cis-regulatory region binding"/>
    <property type="evidence" value="ECO:0007669"/>
    <property type="project" value="TreeGrafter"/>
</dbReference>
<accession>A0A5B1LMH4</accession>
<reference evidence="7 8" key="2">
    <citation type="submission" date="2019-09" db="EMBL/GenBank/DDBJ databases">
        <authorList>
            <person name="Jin C."/>
        </authorList>
    </citation>
    <scope>NUCLEOTIDE SEQUENCE [LARGE SCALE GENOMIC DNA]</scope>
    <source>
        <strain evidence="7 8">BN130099</strain>
    </source>
</reference>
<comment type="caution">
    <text evidence="7">The sequence shown here is derived from an EMBL/GenBank/DDBJ whole genome shotgun (WGS) entry which is preliminary data.</text>
</comment>
<dbReference type="InterPro" id="IPR036271">
    <property type="entry name" value="Tet_transcr_reg_TetR-rel_C_sf"/>
</dbReference>
<dbReference type="EMBL" id="VUJV01000001">
    <property type="protein sequence ID" value="KAA1421881.1"/>
    <property type="molecule type" value="Genomic_DNA"/>
</dbReference>
<dbReference type="GO" id="GO:0003700">
    <property type="term" value="F:DNA-binding transcription factor activity"/>
    <property type="evidence" value="ECO:0007669"/>
    <property type="project" value="TreeGrafter"/>
</dbReference>
<keyword evidence="1" id="KW-0805">Transcription regulation</keyword>
<gene>
    <name evidence="7" type="ORF">F0U44_06335</name>
</gene>
<dbReference type="AlphaFoldDB" id="A0A5B1LMH4"/>
<evidence type="ECO:0000256" key="3">
    <source>
        <dbReference type="ARBA" id="ARBA00023163"/>
    </source>
</evidence>
<protein>
    <submittedName>
        <fullName evidence="7">TetR/AcrR family transcriptional regulator</fullName>
    </submittedName>
</protein>
<dbReference type="RefSeq" id="WP_149727342.1">
    <property type="nucleotide sequence ID" value="NZ_VUJV01000001.1"/>
</dbReference>
<dbReference type="InterPro" id="IPR009057">
    <property type="entry name" value="Homeodomain-like_sf"/>
</dbReference>
<sequence length="220" mass="24568">MTVEPAPKKTTRPRGRPRVDIDPDAVADAVAELFAEGGLEAVSILDAAEKLSVSRATLYRTVPTKEHLIGILFERSTGELTRNAKASMKETDDPAERLLNLVRLQVDAAIRMRRYMPVFFGGGDLPPDVFERWHKWSREYEKIWVAVVKENMEAGVIADAEPVITARLLLGSCIWVSRWYRPKDKYTTEEITEVAVNLVRSLQSAAAAPTKKPAARKPGK</sequence>
<dbReference type="InterPro" id="IPR050109">
    <property type="entry name" value="HTH-type_TetR-like_transc_reg"/>
</dbReference>
<evidence type="ECO:0000313" key="8">
    <source>
        <dbReference type="Proteomes" id="UP000325003"/>
    </source>
</evidence>
<proteinExistence type="predicted"/>
<keyword evidence="8" id="KW-1185">Reference proteome</keyword>
<name>A0A5B1LMH4_9ACTN</name>
<keyword evidence="3" id="KW-0804">Transcription</keyword>
<feature type="domain" description="HTH tetR-type" evidence="6">
    <location>
        <begin position="20"/>
        <end position="80"/>
    </location>
</feature>
<dbReference type="InterPro" id="IPR001647">
    <property type="entry name" value="HTH_TetR"/>
</dbReference>